<feature type="transmembrane region" description="Helical" evidence="1">
    <location>
        <begin position="61"/>
        <end position="88"/>
    </location>
</feature>
<keyword evidence="1" id="KW-0472">Membrane</keyword>
<evidence type="ECO:0008006" key="4">
    <source>
        <dbReference type="Google" id="ProtNLM"/>
    </source>
</evidence>
<dbReference type="Proteomes" id="UP001432190">
    <property type="component" value="Chromosome"/>
</dbReference>
<dbReference type="EMBL" id="CP108084">
    <property type="protein sequence ID" value="WUP49258.1"/>
    <property type="molecule type" value="Genomic_DNA"/>
</dbReference>
<protein>
    <recommendedName>
        <fullName evidence="4">Glycerophosphoryl diester phosphodiesterase membrane domain-containing protein</fullName>
    </recommendedName>
</protein>
<proteinExistence type="predicted"/>
<feature type="transmembrane region" description="Helical" evidence="1">
    <location>
        <begin position="211"/>
        <end position="237"/>
    </location>
</feature>
<keyword evidence="1" id="KW-1133">Transmembrane helix</keyword>
<feature type="transmembrane region" description="Helical" evidence="1">
    <location>
        <begin position="170"/>
        <end position="191"/>
    </location>
</feature>
<evidence type="ECO:0000313" key="3">
    <source>
        <dbReference type="Proteomes" id="UP001432190"/>
    </source>
</evidence>
<sequence length="259" mass="26708">MGAVRRGWRVLLPLLLVTQVLPAVVLSVLTLGVDPTARWEVSTAQDPAALPENFFQDMVTVLLVSIGGSVLIGLVQCVGWAAGTWVMARQAAGQPADLGSALRYGLRRALGLWGWTLLMGVIIGLGICFCVLPGIYLAFALSLAGPVYLFERQNPIGRAFGIFHQRFGMVLGRVALVAGIAIVGGAVFGAVQGALTAPFGTDPLGAPGTAVGVVAVLAVTGLLALPLQVVPLVGLVVTYAEQRAHEGPVNSAGLVAELG</sequence>
<gene>
    <name evidence="2" type="ORF">OG994_27520</name>
</gene>
<organism evidence="2 3">
    <name type="scientific">Micromonospora globbae</name>
    <dbReference type="NCBI Taxonomy" id="1894969"/>
    <lineage>
        <taxon>Bacteria</taxon>
        <taxon>Bacillati</taxon>
        <taxon>Actinomycetota</taxon>
        <taxon>Actinomycetes</taxon>
        <taxon>Micromonosporales</taxon>
        <taxon>Micromonosporaceae</taxon>
        <taxon>Micromonospora</taxon>
    </lineage>
</organism>
<feature type="transmembrane region" description="Helical" evidence="1">
    <location>
        <begin position="109"/>
        <end position="127"/>
    </location>
</feature>
<accession>A0ABZ1S5F3</accession>
<feature type="transmembrane region" description="Helical" evidence="1">
    <location>
        <begin position="133"/>
        <end position="150"/>
    </location>
</feature>
<dbReference type="RefSeq" id="WP_328851459.1">
    <property type="nucleotide sequence ID" value="NZ_CP108084.1"/>
</dbReference>
<evidence type="ECO:0000256" key="1">
    <source>
        <dbReference type="SAM" id="Phobius"/>
    </source>
</evidence>
<name>A0ABZ1S5F3_9ACTN</name>
<reference evidence="2" key="1">
    <citation type="submission" date="2022-10" db="EMBL/GenBank/DDBJ databases">
        <title>The complete genomes of actinobacterial strains from the NBC collection.</title>
        <authorList>
            <person name="Joergensen T.S."/>
            <person name="Alvarez Arevalo M."/>
            <person name="Sterndorff E.B."/>
            <person name="Faurdal D."/>
            <person name="Vuksanovic O."/>
            <person name="Mourched A.-S."/>
            <person name="Charusanti P."/>
            <person name="Shaw S."/>
            <person name="Blin K."/>
            <person name="Weber T."/>
        </authorList>
    </citation>
    <scope>NUCLEOTIDE SEQUENCE</scope>
    <source>
        <strain evidence="2">NBC_00256</strain>
    </source>
</reference>
<evidence type="ECO:0000313" key="2">
    <source>
        <dbReference type="EMBL" id="WUP49258.1"/>
    </source>
</evidence>
<keyword evidence="1" id="KW-0812">Transmembrane</keyword>
<keyword evidence="3" id="KW-1185">Reference proteome</keyword>